<evidence type="ECO:0000259" key="5">
    <source>
        <dbReference type="PROSITE" id="PS50931"/>
    </source>
</evidence>
<organism evidence="6 7">
    <name type="scientific">Martelella mediterranea</name>
    <dbReference type="NCBI Taxonomy" id="293089"/>
    <lineage>
        <taxon>Bacteria</taxon>
        <taxon>Pseudomonadati</taxon>
        <taxon>Pseudomonadota</taxon>
        <taxon>Alphaproteobacteria</taxon>
        <taxon>Hyphomicrobiales</taxon>
        <taxon>Aurantimonadaceae</taxon>
        <taxon>Martelella</taxon>
    </lineage>
</organism>
<evidence type="ECO:0000313" key="6">
    <source>
        <dbReference type="EMBL" id="TCT44992.1"/>
    </source>
</evidence>
<dbReference type="InterPro" id="IPR000847">
    <property type="entry name" value="LysR_HTH_N"/>
</dbReference>
<dbReference type="PROSITE" id="PS50931">
    <property type="entry name" value="HTH_LYSR"/>
    <property type="match status" value="1"/>
</dbReference>
<accession>A0A4R3P5P0</accession>
<evidence type="ECO:0000256" key="2">
    <source>
        <dbReference type="ARBA" id="ARBA00023015"/>
    </source>
</evidence>
<dbReference type="EMBL" id="SMAR01000001">
    <property type="protein sequence ID" value="TCT44992.1"/>
    <property type="molecule type" value="Genomic_DNA"/>
</dbReference>
<dbReference type="GO" id="GO:0003700">
    <property type="term" value="F:DNA-binding transcription factor activity"/>
    <property type="evidence" value="ECO:0007669"/>
    <property type="project" value="InterPro"/>
</dbReference>
<dbReference type="Gene3D" id="1.10.10.10">
    <property type="entry name" value="Winged helix-like DNA-binding domain superfamily/Winged helix DNA-binding domain"/>
    <property type="match status" value="1"/>
</dbReference>
<dbReference type="PANTHER" id="PTHR30579">
    <property type="entry name" value="TRANSCRIPTIONAL REGULATOR"/>
    <property type="match status" value="1"/>
</dbReference>
<evidence type="ECO:0000256" key="4">
    <source>
        <dbReference type="ARBA" id="ARBA00023163"/>
    </source>
</evidence>
<name>A0A4R3P5P0_9HYPH</name>
<gene>
    <name evidence="6" type="ORF">EDC90_1001130</name>
</gene>
<dbReference type="PRINTS" id="PR00039">
    <property type="entry name" value="HTHLYSR"/>
</dbReference>
<keyword evidence="2" id="KW-0805">Transcription regulation</keyword>
<dbReference type="PANTHER" id="PTHR30579:SF3">
    <property type="entry name" value="TRANSCRIPTIONAL REGULATORY PROTEIN"/>
    <property type="match status" value="1"/>
</dbReference>
<feature type="domain" description="HTH lysR-type" evidence="5">
    <location>
        <begin position="12"/>
        <end position="63"/>
    </location>
</feature>
<dbReference type="SUPFAM" id="SSF46785">
    <property type="entry name" value="Winged helix' DNA-binding domain"/>
    <property type="match status" value="1"/>
</dbReference>
<evidence type="ECO:0000313" key="7">
    <source>
        <dbReference type="Proteomes" id="UP000295097"/>
    </source>
</evidence>
<dbReference type="SUPFAM" id="SSF53850">
    <property type="entry name" value="Periplasmic binding protein-like II"/>
    <property type="match status" value="1"/>
</dbReference>
<dbReference type="Pfam" id="PF00126">
    <property type="entry name" value="HTH_1"/>
    <property type="match status" value="1"/>
</dbReference>
<keyword evidence="7" id="KW-1185">Reference proteome</keyword>
<dbReference type="InterPro" id="IPR005119">
    <property type="entry name" value="LysR_subst-bd"/>
</dbReference>
<proteinExistence type="inferred from homology"/>
<keyword evidence="3 6" id="KW-0238">DNA-binding</keyword>
<dbReference type="InterPro" id="IPR036390">
    <property type="entry name" value="WH_DNA-bd_sf"/>
</dbReference>
<dbReference type="OrthoDB" id="8339333at2"/>
<evidence type="ECO:0000256" key="3">
    <source>
        <dbReference type="ARBA" id="ARBA00023125"/>
    </source>
</evidence>
<dbReference type="InterPro" id="IPR036388">
    <property type="entry name" value="WH-like_DNA-bd_sf"/>
</dbReference>
<dbReference type="Gene3D" id="3.40.190.290">
    <property type="match status" value="1"/>
</dbReference>
<protein>
    <submittedName>
        <fullName evidence="6">DNA-binding transcriptional LysR family regulator</fullName>
    </submittedName>
</protein>
<dbReference type="GO" id="GO:0003677">
    <property type="term" value="F:DNA binding"/>
    <property type="evidence" value="ECO:0007669"/>
    <property type="project" value="UniProtKB-KW"/>
</dbReference>
<comment type="caution">
    <text evidence="6">The sequence shown here is derived from an EMBL/GenBank/DDBJ whole genome shotgun (WGS) entry which is preliminary data.</text>
</comment>
<dbReference type="Proteomes" id="UP000295097">
    <property type="component" value="Unassembled WGS sequence"/>
</dbReference>
<dbReference type="Pfam" id="PF03466">
    <property type="entry name" value="LysR_substrate"/>
    <property type="match status" value="1"/>
</dbReference>
<sequence>MAKPDHGWDHYRTLLAVLETGSLSAAARKLGITQPTAGRHIEALEEDAGQQLFTRSQRGLEPTETARSLKGYAETMASAADAIKRATSEESGTVSGSVRVSASEVIAIEVLPPIIAPLLKTHEKLKVELSVSDQIEDLLHRQADIALRMVEPAQDALVTKFIGRIPIACFAHRDFIAEYGMPESFDDLAKMRCIGFDHQLAYVRDVLKAFPSLAIPDFSFRSDSNLAQLAAIRAGCGIGFCQVPLGRSNPDLVEVLKGKIPFSLPVWIAMHEDLRHAPRCRATFDTLAEGMSAYIRRSAA</sequence>
<reference evidence="6 7" key="1">
    <citation type="submission" date="2019-03" db="EMBL/GenBank/DDBJ databases">
        <title>Freshwater and sediment microbial communities from various areas in North America, analyzing microbe dynamics in response to fracking.</title>
        <authorList>
            <person name="Lamendella R."/>
        </authorList>
    </citation>
    <scope>NUCLEOTIDE SEQUENCE [LARGE SCALE GENOMIC DNA]</scope>
    <source>
        <strain evidence="6 7">175.2</strain>
    </source>
</reference>
<dbReference type="InterPro" id="IPR050176">
    <property type="entry name" value="LTTR"/>
</dbReference>
<dbReference type="RefSeq" id="WP_132307468.1">
    <property type="nucleotide sequence ID" value="NZ_SMAR01000001.1"/>
</dbReference>
<comment type="similarity">
    <text evidence="1">Belongs to the LysR transcriptional regulatory family.</text>
</comment>
<dbReference type="AlphaFoldDB" id="A0A4R3P5P0"/>
<evidence type="ECO:0000256" key="1">
    <source>
        <dbReference type="ARBA" id="ARBA00009437"/>
    </source>
</evidence>
<keyword evidence="4" id="KW-0804">Transcription</keyword>